<comment type="caution">
    <text evidence="7">The sequence shown here is derived from an EMBL/GenBank/DDBJ whole genome shotgun (WGS) entry which is preliminary data.</text>
</comment>
<evidence type="ECO:0000256" key="1">
    <source>
        <dbReference type="ARBA" id="ARBA00001947"/>
    </source>
</evidence>
<keyword evidence="8" id="KW-1185">Reference proteome</keyword>
<accession>A0A162Z7B9</accession>
<dbReference type="InterPro" id="IPR011032">
    <property type="entry name" value="GroES-like_sf"/>
</dbReference>
<dbReference type="STRING" id="747725.A0A162Z7B9"/>
<organism evidence="7 8">
    <name type="scientific">Mucor lusitanicus CBS 277.49</name>
    <dbReference type="NCBI Taxonomy" id="747725"/>
    <lineage>
        <taxon>Eukaryota</taxon>
        <taxon>Fungi</taxon>
        <taxon>Fungi incertae sedis</taxon>
        <taxon>Mucoromycota</taxon>
        <taxon>Mucoromycotina</taxon>
        <taxon>Mucoromycetes</taxon>
        <taxon>Mucorales</taxon>
        <taxon>Mucorineae</taxon>
        <taxon>Mucoraceae</taxon>
        <taxon>Mucor</taxon>
    </lineage>
</organism>
<evidence type="ECO:0000313" key="8">
    <source>
        <dbReference type="Proteomes" id="UP000077051"/>
    </source>
</evidence>
<evidence type="ECO:0000256" key="3">
    <source>
        <dbReference type="ARBA" id="ARBA00022833"/>
    </source>
</evidence>
<evidence type="ECO:0000256" key="4">
    <source>
        <dbReference type="ARBA" id="ARBA00023002"/>
    </source>
</evidence>
<evidence type="ECO:0000259" key="6">
    <source>
        <dbReference type="SMART" id="SM00829"/>
    </source>
</evidence>
<dbReference type="CDD" id="cd05283">
    <property type="entry name" value="CAD1"/>
    <property type="match status" value="1"/>
</dbReference>
<keyword evidence="3 5" id="KW-0862">Zinc</keyword>
<dbReference type="VEuPathDB" id="FungiDB:MUCCIDRAFT_34200"/>
<dbReference type="Proteomes" id="UP000077051">
    <property type="component" value="Unassembled WGS sequence"/>
</dbReference>
<dbReference type="GO" id="GO:0008270">
    <property type="term" value="F:zinc ion binding"/>
    <property type="evidence" value="ECO:0007669"/>
    <property type="project" value="InterPro"/>
</dbReference>
<dbReference type="Gene3D" id="3.90.180.10">
    <property type="entry name" value="Medium-chain alcohol dehydrogenases, catalytic domain"/>
    <property type="match status" value="1"/>
</dbReference>
<dbReference type="Gene3D" id="3.40.50.720">
    <property type="entry name" value="NAD(P)-binding Rossmann-like Domain"/>
    <property type="match status" value="1"/>
</dbReference>
<dbReference type="FunFam" id="3.40.50.720:FF:000022">
    <property type="entry name" value="Cinnamyl alcohol dehydrogenase"/>
    <property type="match status" value="1"/>
</dbReference>
<dbReference type="OrthoDB" id="1879366at2759"/>
<proteinExistence type="inferred from homology"/>
<evidence type="ECO:0000256" key="5">
    <source>
        <dbReference type="RuleBase" id="RU361277"/>
    </source>
</evidence>
<evidence type="ECO:0000313" key="7">
    <source>
        <dbReference type="EMBL" id="OAD06057.1"/>
    </source>
</evidence>
<dbReference type="PANTHER" id="PTHR42683">
    <property type="entry name" value="ALDEHYDE REDUCTASE"/>
    <property type="match status" value="1"/>
</dbReference>
<evidence type="ECO:0000256" key="2">
    <source>
        <dbReference type="ARBA" id="ARBA00022723"/>
    </source>
</evidence>
<dbReference type="InterPro" id="IPR047109">
    <property type="entry name" value="CAD-like"/>
</dbReference>
<dbReference type="Pfam" id="PF08240">
    <property type="entry name" value="ADH_N"/>
    <property type="match status" value="1"/>
</dbReference>
<keyword evidence="4" id="KW-0560">Oxidoreductase</keyword>
<dbReference type="SUPFAM" id="SSF50129">
    <property type="entry name" value="GroES-like"/>
    <property type="match status" value="1"/>
</dbReference>
<gene>
    <name evidence="7" type="ORF">MUCCIDRAFT_34200</name>
</gene>
<dbReference type="InterPro" id="IPR013154">
    <property type="entry name" value="ADH-like_N"/>
</dbReference>
<comment type="similarity">
    <text evidence="5">Belongs to the zinc-containing alcohol dehydrogenase family.</text>
</comment>
<keyword evidence="2 5" id="KW-0479">Metal-binding</keyword>
<dbReference type="EMBL" id="AMYB01000002">
    <property type="protein sequence ID" value="OAD06057.1"/>
    <property type="molecule type" value="Genomic_DNA"/>
</dbReference>
<dbReference type="PROSITE" id="PS00059">
    <property type="entry name" value="ADH_ZINC"/>
    <property type="match status" value="1"/>
</dbReference>
<dbReference type="GO" id="GO:0016616">
    <property type="term" value="F:oxidoreductase activity, acting on the CH-OH group of donors, NAD or NADP as acceptor"/>
    <property type="evidence" value="ECO:0007669"/>
    <property type="project" value="InterPro"/>
</dbReference>
<dbReference type="SUPFAM" id="SSF51735">
    <property type="entry name" value="NAD(P)-binding Rossmann-fold domains"/>
    <property type="match status" value="1"/>
</dbReference>
<dbReference type="AlphaFoldDB" id="A0A162Z7B9"/>
<dbReference type="SMART" id="SM00829">
    <property type="entry name" value="PKS_ER"/>
    <property type="match status" value="1"/>
</dbReference>
<name>A0A162Z7B9_MUCCL</name>
<dbReference type="InterPro" id="IPR020843">
    <property type="entry name" value="ER"/>
</dbReference>
<dbReference type="InterPro" id="IPR002328">
    <property type="entry name" value="ADH_Zn_CS"/>
</dbReference>
<feature type="domain" description="Enoyl reductase (ER)" evidence="6">
    <location>
        <begin position="21"/>
        <end position="352"/>
    </location>
</feature>
<sequence>MLSTSATNDTFTGWACTAKDEPLREMELPLRTWDENCVDMDIICCGMCGTDHHTLEESFGPCTLWPCVVGHEIVGKVTRVGKNVTNVHVGDRAGVGCQVDSCGQCEECLKGNQNMCTVRLVMTYNDKWSNGEKTYGGYANRWRGDYRFVCKVPDSMPSEVCASFLCAGLTCFSPLRRTGVDSTSVVGIMGLGGLGHFAVLFAKAMGAKVIAMSQTASKRSVALELGADEFLVTSNATAMSSYRKQMTHIFCTGTNPADFQWNSYFNLLKANGHFINVMLGDWEFPPINPAMLVFHQVYIHGSLIGSPKEIDAMLAFAVENKIVPWVTTYPMSKVNEALEDFKAGKPRFRFVLKN</sequence>
<dbReference type="InterPro" id="IPR013149">
    <property type="entry name" value="ADH-like_C"/>
</dbReference>
<protein>
    <recommendedName>
        <fullName evidence="6">Enoyl reductase (ER) domain-containing protein</fullName>
    </recommendedName>
</protein>
<reference evidence="7 8" key="1">
    <citation type="submission" date="2015-06" db="EMBL/GenBank/DDBJ databases">
        <title>Expansion of signal transduction pathways in fungi by whole-genome duplication.</title>
        <authorList>
            <consortium name="DOE Joint Genome Institute"/>
            <person name="Corrochano L.M."/>
            <person name="Kuo A."/>
            <person name="Marcet-Houben M."/>
            <person name="Polaino S."/>
            <person name="Salamov A."/>
            <person name="Villalobos J.M."/>
            <person name="Alvarez M.I."/>
            <person name="Avalos J."/>
            <person name="Benito E.P."/>
            <person name="Benoit I."/>
            <person name="Burger G."/>
            <person name="Camino L.P."/>
            <person name="Canovas D."/>
            <person name="Cerda-Olmedo E."/>
            <person name="Cheng J.-F."/>
            <person name="Dominguez A."/>
            <person name="Elias M."/>
            <person name="Eslava A.P."/>
            <person name="Glaser F."/>
            <person name="Grimwood J."/>
            <person name="Gutierrez G."/>
            <person name="Heitman J."/>
            <person name="Henrissat B."/>
            <person name="Iturriaga E.A."/>
            <person name="Lang B.F."/>
            <person name="Lavin J.L."/>
            <person name="Lee S."/>
            <person name="Li W."/>
            <person name="Lindquist E."/>
            <person name="Lopez-Garcia S."/>
            <person name="Luque E.M."/>
            <person name="Marcos A.T."/>
            <person name="Martin J."/>
            <person name="Mccluskey K."/>
            <person name="Medina H.R."/>
            <person name="Miralles-Duran A."/>
            <person name="Miyazaki A."/>
            <person name="Munoz-Torres E."/>
            <person name="Oguiza J.A."/>
            <person name="Ohm R."/>
            <person name="Olmedo M."/>
            <person name="Orejas M."/>
            <person name="Ortiz-Castellanos L."/>
            <person name="Pisabarro A.G."/>
            <person name="Rodriguez-Romero J."/>
            <person name="Ruiz-Herrera J."/>
            <person name="Ruiz-Vazquez R."/>
            <person name="Sanz C."/>
            <person name="Schackwitz W."/>
            <person name="Schmutz J."/>
            <person name="Shahriari M."/>
            <person name="Shelest E."/>
            <person name="Silva-Franco F."/>
            <person name="Soanes D."/>
            <person name="Syed K."/>
            <person name="Tagua V.G."/>
            <person name="Talbot N.J."/>
            <person name="Thon M."/>
            <person name="De Vries R.P."/>
            <person name="Wiebenga A."/>
            <person name="Yadav J.S."/>
            <person name="Braun E.L."/>
            <person name="Baker S."/>
            <person name="Garre V."/>
            <person name="Horwitz B."/>
            <person name="Torres-Martinez S."/>
            <person name="Idnurm A."/>
            <person name="Herrera-Estrella A."/>
            <person name="Gabaldon T."/>
            <person name="Grigoriev I.V."/>
        </authorList>
    </citation>
    <scope>NUCLEOTIDE SEQUENCE [LARGE SCALE GENOMIC DNA]</scope>
    <source>
        <strain evidence="7 8">CBS 277.49</strain>
    </source>
</reference>
<comment type="cofactor">
    <cofactor evidence="1 5">
        <name>Zn(2+)</name>
        <dbReference type="ChEBI" id="CHEBI:29105"/>
    </cofactor>
</comment>
<dbReference type="InterPro" id="IPR036291">
    <property type="entry name" value="NAD(P)-bd_dom_sf"/>
</dbReference>
<dbReference type="Pfam" id="PF00107">
    <property type="entry name" value="ADH_zinc_N"/>
    <property type="match status" value="1"/>
</dbReference>